<reference evidence="1" key="1">
    <citation type="journal article" date="2014" name="Int. J. Syst. Evol. Microbiol.">
        <title>Complete genome sequence of Corynebacterium casei LMG S-19264T (=DSM 44701T), isolated from a smear-ripened cheese.</title>
        <authorList>
            <consortium name="US DOE Joint Genome Institute (JGI-PGF)"/>
            <person name="Walter F."/>
            <person name="Albersmeier A."/>
            <person name="Kalinowski J."/>
            <person name="Ruckert C."/>
        </authorList>
    </citation>
    <scope>NUCLEOTIDE SEQUENCE</scope>
    <source>
        <strain evidence="1">JCM 19596</strain>
    </source>
</reference>
<evidence type="ECO:0000313" key="1">
    <source>
        <dbReference type="EMBL" id="GGL47928.1"/>
    </source>
</evidence>
<protein>
    <submittedName>
        <fullName evidence="1">Uncharacterized protein</fullName>
    </submittedName>
</protein>
<keyword evidence="2" id="KW-1185">Reference proteome</keyword>
<evidence type="ECO:0000313" key="2">
    <source>
        <dbReference type="Proteomes" id="UP000607197"/>
    </source>
</evidence>
<dbReference type="InterPro" id="IPR058320">
    <property type="entry name" value="DUF8007"/>
</dbReference>
<accession>A0A830FEQ3</accession>
<reference evidence="1" key="2">
    <citation type="submission" date="2020-09" db="EMBL/GenBank/DDBJ databases">
        <authorList>
            <person name="Sun Q."/>
            <person name="Ohkuma M."/>
        </authorList>
    </citation>
    <scope>NUCLEOTIDE SEQUENCE</scope>
    <source>
        <strain evidence="1">JCM 19596</strain>
    </source>
</reference>
<sequence>MSTVVDVTEKRNPFEGEDVIEVEESELRAVSRHVVALGELKERLNDWAQAVTYGR</sequence>
<dbReference type="AlphaFoldDB" id="A0A830FEQ3"/>
<organism evidence="1 2">
    <name type="scientific">Halocalculus aciditolerans</name>
    <dbReference type="NCBI Taxonomy" id="1383812"/>
    <lineage>
        <taxon>Archaea</taxon>
        <taxon>Methanobacteriati</taxon>
        <taxon>Methanobacteriota</taxon>
        <taxon>Stenosarchaea group</taxon>
        <taxon>Halobacteria</taxon>
        <taxon>Halobacteriales</taxon>
        <taxon>Halobacteriaceae</taxon>
        <taxon>Halocalculus</taxon>
    </lineage>
</organism>
<dbReference type="EMBL" id="BMPG01000001">
    <property type="protein sequence ID" value="GGL47928.1"/>
    <property type="molecule type" value="Genomic_DNA"/>
</dbReference>
<name>A0A830FEQ3_9EURY</name>
<dbReference type="Pfam" id="PF26029">
    <property type="entry name" value="DUF8007"/>
    <property type="match status" value="1"/>
</dbReference>
<proteinExistence type="predicted"/>
<dbReference type="Proteomes" id="UP000607197">
    <property type="component" value="Unassembled WGS sequence"/>
</dbReference>
<gene>
    <name evidence="1" type="ORF">GCM10009039_02650</name>
</gene>
<comment type="caution">
    <text evidence="1">The sequence shown here is derived from an EMBL/GenBank/DDBJ whole genome shotgun (WGS) entry which is preliminary data.</text>
</comment>